<evidence type="ECO:0000256" key="6">
    <source>
        <dbReference type="PIRNR" id="PIRNR006621"/>
    </source>
</evidence>
<comment type="function">
    <text evidence="6">Catalyzes the synthesis of dihydrouridine, a modified base found in the D-loop of most tRNAs.</text>
</comment>
<dbReference type="InterPro" id="IPR001269">
    <property type="entry name" value="DUS_fam"/>
</dbReference>
<evidence type="ECO:0000259" key="7">
    <source>
        <dbReference type="Pfam" id="PF01207"/>
    </source>
</evidence>
<dbReference type="PIRSF" id="PIRSF006621">
    <property type="entry name" value="Dus"/>
    <property type="match status" value="1"/>
</dbReference>
<comment type="similarity">
    <text evidence="6">Belongs to the dus family.</text>
</comment>
<keyword evidence="4 6" id="KW-0819">tRNA processing</keyword>
<sequence length="331" mass="37988">MQEIDQVTRKRTNIVQLLQKDGPTKICAPMVRYSKLQFRTLVRKYGCDIAYTPMIVSDSFVQSEECRKVEFITNENDKPLIVQFAANNPDDFASATEMVFPYCDGVGLNCGCPQRWAMAKGYGAKLLRNPEQLVDYIRFTRSRLQDPDFSISTKIRLHADPHKTVEMCRRLENVGVSFISVHGRTTKERHQPVHYDQIKLIKDAVSVPVVANGDVKSLTDVYKVYEETGADGIMVARGILKNPAMFEGYDRTPMKCVQDWLNICSRHETSFTCFHNHLIYMLEKRATKEDKQIFNNLRSIPAVIEYLDKYKDDEESVIDKTFSNMKSLAVS</sequence>
<dbReference type="Proteomes" id="UP001642483">
    <property type="component" value="Unassembled WGS sequence"/>
</dbReference>
<name>A0ABP0F267_CLALP</name>
<dbReference type="CDD" id="cd02801">
    <property type="entry name" value="DUS_like_FMN"/>
    <property type="match status" value="1"/>
</dbReference>
<evidence type="ECO:0000256" key="2">
    <source>
        <dbReference type="ARBA" id="ARBA00022630"/>
    </source>
</evidence>
<dbReference type="EC" id="1.3.1.-" evidence="6"/>
<evidence type="ECO:0000256" key="5">
    <source>
        <dbReference type="ARBA" id="ARBA00023002"/>
    </source>
</evidence>
<dbReference type="InterPro" id="IPR035587">
    <property type="entry name" value="DUS-like_FMN-bd"/>
</dbReference>
<proteinExistence type="inferred from homology"/>
<comment type="caution">
    <text evidence="8">The sequence shown here is derived from an EMBL/GenBank/DDBJ whole genome shotgun (WGS) entry which is preliminary data.</text>
</comment>
<evidence type="ECO:0000256" key="3">
    <source>
        <dbReference type="ARBA" id="ARBA00022643"/>
    </source>
</evidence>
<dbReference type="PANTHER" id="PTHR11082:SF31">
    <property type="entry name" value="TRNA-DIHYDROURIDINE(20A_20B) SYNTHASE [NAD(P)+]-LIKE"/>
    <property type="match status" value="1"/>
</dbReference>
<keyword evidence="3 6" id="KW-0288">FMN</keyword>
<evidence type="ECO:0000256" key="1">
    <source>
        <dbReference type="ARBA" id="ARBA00001917"/>
    </source>
</evidence>
<keyword evidence="9" id="KW-1185">Reference proteome</keyword>
<dbReference type="InterPro" id="IPR018517">
    <property type="entry name" value="tRNA_hU_synthase_CS"/>
</dbReference>
<dbReference type="PROSITE" id="PS01136">
    <property type="entry name" value="UPF0034"/>
    <property type="match status" value="1"/>
</dbReference>
<dbReference type="PANTHER" id="PTHR11082">
    <property type="entry name" value="TRNA-DIHYDROURIDINE SYNTHASE"/>
    <property type="match status" value="1"/>
</dbReference>
<evidence type="ECO:0000313" key="9">
    <source>
        <dbReference type="Proteomes" id="UP001642483"/>
    </source>
</evidence>
<dbReference type="Gene3D" id="3.20.20.70">
    <property type="entry name" value="Aldolase class I"/>
    <property type="match status" value="1"/>
</dbReference>
<dbReference type="EMBL" id="CAWYQH010000002">
    <property type="protein sequence ID" value="CAK8673775.1"/>
    <property type="molecule type" value="Genomic_DNA"/>
</dbReference>
<evidence type="ECO:0000256" key="4">
    <source>
        <dbReference type="ARBA" id="ARBA00022694"/>
    </source>
</evidence>
<dbReference type="Pfam" id="PF01207">
    <property type="entry name" value="Dus"/>
    <property type="match status" value="1"/>
</dbReference>
<evidence type="ECO:0000313" key="8">
    <source>
        <dbReference type="EMBL" id="CAK8673775.1"/>
    </source>
</evidence>
<protein>
    <recommendedName>
        <fullName evidence="6">tRNA-dihydrouridine synthase</fullName>
        <ecNumber evidence="6">1.3.1.-</ecNumber>
    </recommendedName>
</protein>
<dbReference type="InterPro" id="IPR013785">
    <property type="entry name" value="Aldolase_TIM"/>
</dbReference>
<keyword evidence="2 6" id="KW-0285">Flavoprotein</keyword>
<organism evidence="8 9">
    <name type="scientific">Clavelina lepadiformis</name>
    <name type="common">Light-bulb sea squirt</name>
    <name type="synonym">Ascidia lepadiformis</name>
    <dbReference type="NCBI Taxonomy" id="159417"/>
    <lineage>
        <taxon>Eukaryota</taxon>
        <taxon>Metazoa</taxon>
        <taxon>Chordata</taxon>
        <taxon>Tunicata</taxon>
        <taxon>Ascidiacea</taxon>
        <taxon>Aplousobranchia</taxon>
        <taxon>Clavelinidae</taxon>
        <taxon>Clavelina</taxon>
    </lineage>
</organism>
<dbReference type="SUPFAM" id="SSF51395">
    <property type="entry name" value="FMN-linked oxidoreductases"/>
    <property type="match status" value="1"/>
</dbReference>
<gene>
    <name evidence="8" type="ORF">CVLEPA_LOCUS3531</name>
</gene>
<reference evidence="8 9" key="1">
    <citation type="submission" date="2024-02" db="EMBL/GenBank/DDBJ databases">
        <authorList>
            <person name="Daric V."/>
            <person name="Darras S."/>
        </authorList>
    </citation>
    <scope>NUCLEOTIDE SEQUENCE [LARGE SCALE GENOMIC DNA]</scope>
</reference>
<keyword evidence="5 6" id="KW-0560">Oxidoreductase</keyword>
<accession>A0ABP0F267</accession>
<comment type="cofactor">
    <cofactor evidence="1 6">
        <name>FMN</name>
        <dbReference type="ChEBI" id="CHEBI:58210"/>
    </cofactor>
</comment>
<feature type="domain" description="DUS-like FMN-binding" evidence="7">
    <location>
        <begin position="27"/>
        <end position="317"/>
    </location>
</feature>